<dbReference type="Proteomes" id="UP000076858">
    <property type="component" value="Unassembled WGS sequence"/>
</dbReference>
<sequence>MVIVILSKTLSTLLASRVRNKTRTVSLERTHYFHNHIDETTSAINTAMTSVLNTMIFAASVLVTILRGTESFPVGRSRSLVNESRNLRMTKGVNRPLLADSHRPAGYDDKAKNLARVGTFQFPLRDDSIPTEVEAVISIQVTKEDIQKSANTRLIIEQDDNAVDSLEPHNNGRPNQALDLELRHLPTKGFIEPEHWLLVKDFVMDDYLFGELDSSAREFFLQRILTGLILSQQTR</sequence>
<protein>
    <submittedName>
        <fullName evidence="1">Uncharacterized protein</fullName>
    </submittedName>
</protein>
<organism evidence="1 2">
    <name type="scientific">Daphnia magna</name>
    <dbReference type="NCBI Taxonomy" id="35525"/>
    <lineage>
        <taxon>Eukaryota</taxon>
        <taxon>Metazoa</taxon>
        <taxon>Ecdysozoa</taxon>
        <taxon>Arthropoda</taxon>
        <taxon>Crustacea</taxon>
        <taxon>Branchiopoda</taxon>
        <taxon>Diplostraca</taxon>
        <taxon>Cladocera</taxon>
        <taxon>Anomopoda</taxon>
        <taxon>Daphniidae</taxon>
        <taxon>Daphnia</taxon>
    </lineage>
</organism>
<dbReference type="OrthoDB" id="6354856at2759"/>
<comment type="caution">
    <text evidence="1">The sequence shown here is derived from an EMBL/GenBank/DDBJ whole genome shotgun (WGS) entry which is preliminary data.</text>
</comment>
<name>A0A0P6A6B6_9CRUS</name>
<proteinExistence type="predicted"/>
<evidence type="ECO:0000313" key="1">
    <source>
        <dbReference type="EMBL" id="KZS17783.1"/>
    </source>
</evidence>
<evidence type="ECO:0000313" key="2">
    <source>
        <dbReference type="Proteomes" id="UP000076858"/>
    </source>
</evidence>
<reference evidence="1 2" key="1">
    <citation type="submission" date="2016-03" db="EMBL/GenBank/DDBJ databases">
        <title>EvidentialGene: Evidence-directed Construction of Genes on Genomes.</title>
        <authorList>
            <person name="Gilbert D.G."/>
            <person name="Choi J.-H."/>
            <person name="Mockaitis K."/>
            <person name="Colbourne J."/>
            <person name="Pfrender M."/>
        </authorList>
    </citation>
    <scope>NUCLEOTIDE SEQUENCE [LARGE SCALE GENOMIC DNA]</scope>
    <source>
        <strain evidence="1 2">Xinb3</strain>
        <tissue evidence="1">Complete organism</tissue>
    </source>
</reference>
<dbReference type="EMBL" id="LRGB01000568">
    <property type="protein sequence ID" value="KZS17783.1"/>
    <property type="molecule type" value="Genomic_DNA"/>
</dbReference>
<dbReference type="AlphaFoldDB" id="A0A0P6A6B6"/>
<keyword evidence="2" id="KW-1185">Reference proteome</keyword>
<accession>A0A0P6A6B6</accession>
<gene>
    <name evidence="1" type="ORF">APZ42_015768</name>
</gene>